<comment type="caution">
    <text evidence="6">Lacks conserved residue(s) required for the propagation of feature annotation.</text>
</comment>
<evidence type="ECO:0000256" key="2">
    <source>
        <dbReference type="ARBA" id="ARBA00022552"/>
    </source>
</evidence>
<keyword evidence="4 6" id="KW-0808">Transferase</keyword>
<evidence type="ECO:0000313" key="8">
    <source>
        <dbReference type="Proteomes" id="UP000216024"/>
    </source>
</evidence>
<keyword evidence="2 6" id="KW-0698">rRNA processing</keyword>
<evidence type="ECO:0000256" key="3">
    <source>
        <dbReference type="ARBA" id="ARBA00022603"/>
    </source>
</evidence>
<evidence type="ECO:0000256" key="1">
    <source>
        <dbReference type="ARBA" id="ARBA00022490"/>
    </source>
</evidence>
<organism evidence="7 8">
    <name type="scientific">Anaeromicrobium sediminis</name>
    <dbReference type="NCBI Taxonomy" id="1478221"/>
    <lineage>
        <taxon>Bacteria</taxon>
        <taxon>Bacillati</taxon>
        <taxon>Bacillota</taxon>
        <taxon>Clostridia</taxon>
        <taxon>Peptostreptococcales</taxon>
        <taxon>Thermotaleaceae</taxon>
        <taxon>Anaeromicrobium</taxon>
    </lineage>
</organism>
<feature type="binding site" evidence="6">
    <location>
        <position position="148"/>
    </location>
    <ligand>
        <name>S-adenosyl-L-methionine</name>
        <dbReference type="ChEBI" id="CHEBI:59789"/>
    </ligand>
</feature>
<evidence type="ECO:0000256" key="4">
    <source>
        <dbReference type="ARBA" id="ARBA00022679"/>
    </source>
</evidence>
<evidence type="ECO:0000313" key="7">
    <source>
        <dbReference type="EMBL" id="PAB58496.1"/>
    </source>
</evidence>
<feature type="binding site" evidence="6">
    <location>
        <position position="83"/>
    </location>
    <ligand>
        <name>S-adenosyl-L-methionine</name>
        <dbReference type="ChEBI" id="CHEBI:59789"/>
    </ligand>
</feature>
<proteinExistence type="inferred from homology"/>
<comment type="subcellular location">
    <subcellularLocation>
        <location evidence="6">Cytoplasm</location>
    </subcellularLocation>
</comment>
<dbReference type="SUPFAM" id="SSF53335">
    <property type="entry name" value="S-adenosyl-L-methionine-dependent methyltransferases"/>
    <property type="match status" value="1"/>
</dbReference>
<dbReference type="AlphaFoldDB" id="A0A267MG19"/>
<dbReference type="Gene3D" id="3.40.50.150">
    <property type="entry name" value="Vaccinia Virus protein VP39"/>
    <property type="match status" value="1"/>
</dbReference>
<reference evidence="7 8" key="1">
    <citation type="submission" date="2017-06" db="EMBL/GenBank/DDBJ databases">
        <title>Draft genome sequence of anaerobic fermentative bacterium Anaeromicrobium sediminis DY2726D isolated from West Pacific Ocean sediments.</title>
        <authorList>
            <person name="Zeng X."/>
        </authorList>
    </citation>
    <scope>NUCLEOTIDE SEQUENCE [LARGE SCALE GENOMIC DNA]</scope>
    <source>
        <strain evidence="7 8">DY2726D</strain>
    </source>
</reference>
<comment type="function">
    <text evidence="6">Specifically methylates the N7 position of a guanine in 16S rRNA.</text>
</comment>
<dbReference type="CDD" id="cd02440">
    <property type="entry name" value="AdoMet_MTases"/>
    <property type="match status" value="1"/>
</dbReference>
<keyword evidence="5 6" id="KW-0949">S-adenosyl-L-methionine</keyword>
<dbReference type="InterPro" id="IPR029063">
    <property type="entry name" value="SAM-dependent_MTases_sf"/>
</dbReference>
<name>A0A267MG19_9FIRM</name>
<feature type="binding site" evidence="6">
    <location>
        <begin position="129"/>
        <end position="130"/>
    </location>
    <ligand>
        <name>S-adenosyl-L-methionine</name>
        <dbReference type="ChEBI" id="CHEBI:59789"/>
    </ligand>
</feature>
<keyword evidence="8" id="KW-1185">Reference proteome</keyword>
<comment type="similarity">
    <text evidence="6">Belongs to the methyltransferase superfamily. RNA methyltransferase RsmG family.</text>
</comment>
<dbReference type="EMBL" id="NIBG01000015">
    <property type="protein sequence ID" value="PAB58496.1"/>
    <property type="molecule type" value="Genomic_DNA"/>
</dbReference>
<dbReference type="Proteomes" id="UP000216024">
    <property type="component" value="Unassembled WGS sequence"/>
</dbReference>
<dbReference type="GO" id="GO:0070043">
    <property type="term" value="F:rRNA (guanine-N7-)-methyltransferase activity"/>
    <property type="evidence" value="ECO:0007669"/>
    <property type="project" value="UniProtKB-UniRule"/>
</dbReference>
<feature type="binding site" evidence="6">
    <location>
        <position position="78"/>
    </location>
    <ligand>
        <name>S-adenosyl-L-methionine</name>
        <dbReference type="ChEBI" id="CHEBI:59789"/>
    </ligand>
</feature>
<dbReference type="RefSeq" id="WP_095134626.1">
    <property type="nucleotide sequence ID" value="NZ_NIBG01000015.1"/>
</dbReference>
<dbReference type="EC" id="2.1.1.-" evidence="6"/>
<keyword evidence="3 6" id="KW-0489">Methyltransferase</keyword>
<sequence length="239" mass="27152">MTNEQILKEGCEKLGLSIDDNRINKLIKYKDILVEWNKFMNLTGITEDREVMIKHFLDSLSCLSLDYIKKDSSVIDVGTGAGFPGIPIRIYHDEVKLTLLDSLNKRIKFLQEVCTQNNLDNVDFVHGRAEDIGKKKEYREKYDIAVARAVARLNVLCEYCLPFVKVGGYFICQKGPTINEELEEGKKAISILGGELVEKVDIHIPYTDLSHNVVVIRKVKNTPNKYPRKAGTPNKNPLI</sequence>
<dbReference type="Pfam" id="PF02527">
    <property type="entry name" value="GidB"/>
    <property type="match status" value="1"/>
</dbReference>
<comment type="caution">
    <text evidence="7">The sequence shown here is derived from an EMBL/GenBank/DDBJ whole genome shotgun (WGS) entry which is preliminary data.</text>
</comment>
<dbReference type="FunFam" id="3.40.50.150:FF:000041">
    <property type="entry name" value="Ribosomal RNA small subunit methyltransferase G"/>
    <property type="match status" value="1"/>
</dbReference>
<gene>
    <name evidence="6" type="primary">rsmG</name>
    <name evidence="7" type="ORF">CCE28_15125</name>
</gene>
<accession>A0A267MG19</accession>
<evidence type="ECO:0000256" key="5">
    <source>
        <dbReference type="ARBA" id="ARBA00022691"/>
    </source>
</evidence>
<keyword evidence="1 6" id="KW-0963">Cytoplasm</keyword>
<dbReference type="PANTHER" id="PTHR31760">
    <property type="entry name" value="S-ADENOSYL-L-METHIONINE-DEPENDENT METHYLTRANSFERASES SUPERFAMILY PROTEIN"/>
    <property type="match status" value="1"/>
</dbReference>
<dbReference type="HAMAP" id="MF_00074">
    <property type="entry name" value="16SrRNA_methyltr_G"/>
    <property type="match status" value="1"/>
</dbReference>
<dbReference type="GO" id="GO:0005829">
    <property type="term" value="C:cytosol"/>
    <property type="evidence" value="ECO:0007669"/>
    <property type="project" value="TreeGrafter"/>
</dbReference>
<dbReference type="OrthoDB" id="9808773at2"/>
<dbReference type="InterPro" id="IPR003682">
    <property type="entry name" value="rRNA_ssu_MeTfrase_G"/>
</dbReference>
<protein>
    <recommendedName>
        <fullName evidence="6">Ribosomal RNA small subunit methyltransferase G</fullName>
        <ecNumber evidence="6">2.1.1.-</ecNumber>
    </recommendedName>
    <alternativeName>
        <fullName evidence="6">16S rRNA 7-methylguanosine methyltransferase</fullName>
        <shortName evidence="6">16S rRNA m7G methyltransferase</shortName>
    </alternativeName>
</protein>
<dbReference type="NCBIfam" id="TIGR00138">
    <property type="entry name" value="rsmG_gidB"/>
    <property type="match status" value="1"/>
</dbReference>
<dbReference type="PIRSF" id="PIRSF003078">
    <property type="entry name" value="GidB"/>
    <property type="match status" value="1"/>
</dbReference>
<dbReference type="PANTHER" id="PTHR31760:SF0">
    <property type="entry name" value="S-ADENOSYL-L-METHIONINE-DEPENDENT METHYLTRANSFERASES SUPERFAMILY PROTEIN"/>
    <property type="match status" value="1"/>
</dbReference>
<evidence type="ECO:0000256" key="6">
    <source>
        <dbReference type="HAMAP-Rule" id="MF_00074"/>
    </source>
</evidence>